<keyword evidence="3" id="KW-1185">Reference proteome</keyword>
<evidence type="ECO:0000313" key="3">
    <source>
        <dbReference type="Proteomes" id="UP001164746"/>
    </source>
</evidence>
<accession>A0ABY7ELN7</accession>
<name>A0ABY7ELN7_MYAAR</name>
<feature type="region of interest" description="Disordered" evidence="1">
    <location>
        <begin position="17"/>
        <end position="106"/>
    </location>
</feature>
<reference evidence="2" key="1">
    <citation type="submission" date="2022-11" db="EMBL/GenBank/DDBJ databases">
        <title>Centuries of genome instability and evolution in soft-shell clam transmissible cancer (bioRxiv).</title>
        <authorList>
            <person name="Hart S.F.M."/>
            <person name="Yonemitsu M.A."/>
            <person name="Giersch R.M."/>
            <person name="Beal B.F."/>
            <person name="Arriagada G."/>
            <person name="Davis B.W."/>
            <person name="Ostrander E.A."/>
            <person name="Goff S.P."/>
            <person name="Metzger M.J."/>
        </authorList>
    </citation>
    <scope>NUCLEOTIDE SEQUENCE</scope>
    <source>
        <strain evidence="2">MELC-2E11</strain>
        <tissue evidence="2">Siphon/mantle</tissue>
    </source>
</reference>
<evidence type="ECO:0000256" key="1">
    <source>
        <dbReference type="SAM" id="MobiDB-lite"/>
    </source>
</evidence>
<feature type="compositionally biased region" description="Low complexity" evidence="1">
    <location>
        <begin position="74"/>
        <end position="97"/>
    </location>
</feature>
<sequence>MATGKGEVDRVPVLNKYLTTDWIEEEDEANEAGTNEPRRGQTDNRSTHQKNGRMTPEEQRKFARSNGAFRKYDSVSSVKTNGNVSNVSGSVDSRSASFLHRGYGGGSICFESNV</sequence>
<organism evidence="2 3">
    <name type="scientific">Mya arenaria</name>
    <name type="common">Soft-shell clam</name>
    <dbReference type="NCBI Taxonomy" id="6604"/>
    <lineage>
        <taxon>Eukaryota</taxon>
        <taxon>Metazoa</taxon>
        <taxon>Spiralia</taxon>
        <taxon>Lophotrochozoa</taxon>
        <taxon>Mollusca</taxon>
        <taxon>Bivalvia</taxon>
        <taxon>Autobranchia</taxon>
        <taxon>Heteroconchia</taxon>
        <taxon>Euheterodonta</taxon>
        <taxon>Imparidentia</taxon>
        <taxon>Neoheterodontei</taxon>
        <taxon>Myida</taxon>
        <taxon>Myoidea</taxon>
        <taxon>Myidae</taxon>
        <taxon>Mya</taxon>
    </lineage>
</organism>
<evidence type="ECO:0000313" key="2">
    <source>
        <dbReference type="EMBL" id="WAR10034.1"/>
    </source>
</evidence>
<feature type="compositionally biased region" description="Basic and acidic residues" evidence="1">
    <location>
        <begin position="36"/>
        <end position="46"/>
    </location>
</feature>
<proteinExistence type="predicted"/>
<protein>
    <submittedName>
        <fullName evidence="2">Uncharacterized protein</fullName>
    </submittedName>
</protein>
<gene>
    <name evidence="2" type="ORF">MAR_035110</name>
</gene>
<dbReference type="EMBL" id="CP111018">
    <property type="protein sequence ID" value="WAR10034.1"/>
    <property type="molecule type" value="Genomic_DNA"/>
</dbReference>
<dbReference type="Proteomes" id="UP001164746">
    <property type="component" value="Chromosome 7"/>
</dbReference>